<dbReference type="RefSeq" id="WP_372387155.1">
    <property type="nucleotide sequence ID" value="NZ_JBGNYA010000001.1"/>
</dbReference>
<dbReference type="Gene3D" id="2.160.20.20">
    <property type="match status" value="1"/>
</dbReference>
<gene>
    <name evidence="2" type="ORF">OS889_03040</name>
</gene>
<evidence type="ECO:0000313" key="2">
    <source>
        <dbReference type="EMBL" id="MFA1609980.1"/>
    </source>
</evidence>
<keyword evidence="1" id="KW-0812">Transmembrane</keyword>
<evidence type="ECO:0000256" key="1">
    <source>
        <dbReference type="SAM" id="Phobius"/>
    </source>
</evidence>
<organism evidence="2 3">
    <name type="scientific">Halobellus rubicundus</name>
    <dbReference type="NCBI Taxonomy" id="2996466"/>
    <lineage>
        <taxon>Archaea</taxon>
        <taxon>Methanobacteriati</taxon>
        <taxon>Methanobacteriota</taxon>
        <taxon>Stenosarchaea group</taxon>
        <taxon>Halobacteria</taxon>
        <taxon>Halobacteriales</taxon>
        <taxon>Haloferacaceae</taxon>
        <taxon>Halobellus</taxon>
    </lineage>
</organism>
<evidence type="ECO:0008006" key="4">
    <source>
        <dbReference type="Google" id="ProtNLM"/>
    </source>
</evidence>
<comment type="caution">
    <text evidence="2">The sequence shown here is derived from an EMBL/GenBank/DDBJ whole genome shotgun (WGS) entry which is preliminary data.</text>
</comment>
<feature type="transmembrane region" description="Helical" evidence="1">
    <location>
        <begin position="7"/>
        <end position="27"/>
    </location>
</feature>
<dbReference type="InterPro" id="IPR012332">
    <property type="entry name" value="Autotransporter_pectin_lyase_C"/>
</dbReference>
<dbReference type="Proteomes" id="UP001570511">
    <property type="component" value="Unassembled WGS sequence"/>
</dbReference>
<evidence type="ECO:0000313" key="3">
    <source>
        <dbReference type="Proteomes" id="UP001570511"/>
    </source>
</evidence>
<protein>
    <recommendedName>
        <fullName evidence="4">Adhesin domain-containing protein</fullName>
    </recommendedName>
</protein>
<proteinExistence type="predicted"/>
<name>A0ABD5MCM4_9EURY</name>
<dbReference type="AlphaFoldDB" id="A0ABD5MCM4"/>
<reference evidence="2 3" key="1">
    <citation type="submission" date="2024-08" db="EMBL/GenBank/DDBJ databases">
        <title>Halobellus sp. MBLA0158 whole genome sequence.</title>
        <authorList>
            <person name="Hwang C.Y."/>
            <person name="Cho E.-S."/>
            <person name="Seo M.-J."/>
        </authorList>
    </citation>
    <scope>NUCLEOTIDE SEQUENCE [LARGE SCALE GENOMIC DNA]</scope>
    <source>
        <strain evidence="2 3">MBLA0158</strain>
    </source>
</reference>
<keyword evidence="3" id="KW-1185">Reference proteome</keyword>
<sequence length="522" mass="53517">MQRSLQYIGLSLVILGAMLTIVPTGSFSTIAGDRPVDVAVAGDSEAFIAIDGTNNVVTQPGSSTTVAELENNLDSGATVQYEASVSVGSLSVANPSETVTIPQGGTTPIEVSCVPPKGGAGTATLTIDVIEAESDSATITGATLEAPVEYDCPGRSGGGPPDPGEPPGDAIAYIDGNEDLSFNEGDQIVEDLASFDNDSAALVIAGGGETIDFRNAQVDIEAKSVVVDETTLKTNKQLKIEADDGTVSFRDSTIDTKNGQVDLKAKEITASGTTITSNKQIKVESESEALTLTDSTVDSKNGQVELKGPSVDASGSTVTTNKQVKLSSESGALTLTDATVDSKNGQIKLKGYPIDASGASITTNKQIDVESESGTLTLTDSTVDSKNGQIKLKSPSIDADRASITTNKQIKLTAESGALDITDATIQSKNGQIELKSNAELLASGAVIDTNKQIKLTSSGDMTLDNAEIRSKNGEASLTLNQASATLAIDGAVMQDRDSTVVYSPSGITVNGTPAQGSVQAG</sequence>
<dbReference type="EMBL" id="JBGNYA010000001">
    <property type="protein sequence ID" value="MFA1609980.1"/>
    <property type="molecule type" value="Genomic_DNA"/>
</dbReference>
<keyword evidence="1" id="KW-0472">Membrane</keyword>
<keyword evidence="1" id="KW-1133">Transmembrane helix</keyword>
<accession>A0ABD5MCM4</accession>